<name>A0A9N9PPN4_9HELO</name>
<feature type="compositionally biased region" description="Acidic residues" evidence="1">
    <location>
        <begin position="245"/>
        <end position="274"/>
    </location>
</feature>
<dbReference type="Proteomes" id="UP000696280">
    <property type="component" value="Unassembled WGS sequence"/>
</dbReference>
<reference evidence="2" key="1">
    <citation type="submission" date="2021-07" db="EMBL/GenBank/DDBJ databases">
        <authorList>
            <person name="Durling M."/>
        </authorList>
    </citation>
    <scope>NUCLEOTIDE SEQUENCE</scope>
</reference>
<feature type="region of interest" description="Disordered" evidence="1">
    <location>
        <begin position="212"/>
        <end position="351"/>
    </location>
</feature>
<dbReference type="EMBL" id="CAJVRL010000127">
    <property type="protein sequence ID" value="CAG8962164.1"/>
    <property type="molecule type" value="Genomic_DNA"/>
</dbReference>
<evidence type="ECO:0000313" key="2">
    <source>
        <dbReference type="EMBL" id="CAG8962164.1"/>
    </source>
</evidence>
<dbReference type="Gene3D" id="1.10.10.60">
    <property type="entry name" value="Homeodomain-like"/>
    <property type="match status" value="1"/>
</dbReference>
<evidence type="ECO:0000256" key="1">
    <source>
        <dbReference type="SAM" id="MobiDB-lite"/>
    </source>
</evidence>
<gene>
    <name evidence="2" type="ORF">HYFRA_00005212</name>
</gene>
<evidence type="ECO:0000313" key="3">
    <source>
        <dbReference type="Proteomes" id="UP000696280"/>
    </source>
</evidence>
<keyword evidence="3" id="KW-1185">Reference proteome</keyword>
<organism evidence="2 3">
    <name type="scientific">Hymenoscyphus fraxineus</name>
    <dbReference type="NCBI Taxonomy" id="746836"/>
    <lineage>
        <taxon>Eukaryota</taxon>
        <taxon>Fungi</taxon>
        <taxon>Dikarya</taxon>
        <taxon>Ascomycota</taxon>
        <taxon>Pezizomycotina</taxon>
        <taxon>Leotiomycetes</taxon>
        <taxon>Helotiales</taxon>
        <taxon>Helotiaceae</taxon>
        <taxon>Hymenoscyphus</taxon>
    </lineage>
</organism>
<dbReference type="AlphaFoldDB" id="A0A9N9PPN4"/>
<protein>
    <submittedName>
        <fullName evidence="2">Uncharacterized protein</fullName>
    </submittedName>
</protein>
<dbReference type="OrthoDB" id="10451236at2759"/>
<accession>A0A9N9PPN4</accession>
<sequence length="351" mass="40285">MASSNPTTPTRPWTNEEELKLCEGVYRFTHGLPPLKLLKWQWKDIPGYIGKVSYQGQENYRTELACKSHYGRNHEEFKAKYEAIFETNETNNIAVTSTQCYIPPRLLGAYEKYFQVKGNKAVLKANRRYQEENKDDIKPHIMEGLGRTRAPKKERTQADNQAICDAHFRMEGTGEHVWRWRDCLSWLIEHRGFEGTKLDTLKAWWNKNQGPEDIFAKLTPNPDATRDYTPPRLQHLRDPNQLEESSSEDEESLSDDEESLSDDEESSSDDEESSSDDKDKEAANALIGLSDVQIREMSEETQANLDEDHEDFVATGASLSDDPTNPAIALMRGPWGQPPVSFERSQPKEER</sequence>
<comment type="caution">
    <text evidence="2">The sequence shown here is derived from an EMBL/GenBank/DDBJ whole genome shotgun (WGS) entry which is preliminary data.</text>
</comment>
<proteinExistence type="predicted"/>